<dbReference type="HOGENOM" id="CLU_082566_0_1_0"/>
<keyword evidence="3" id="KW-1185">Reference proteome</keyword>
<dbReference type="Pfam" id="PF03473">
    <property type="entry name" value="MOSC"/>
    <property type="match status" value="1"/>
</dbReference>
<dbReference type="Proteomes" id="UP000008635">
    <property type="component" value="Chromosome"/>
</dbReference>
<sequence>MLRVESVNIGHLQPIMIGQQPKPSGIDKRPASGPVRVGPLGLDGDHIGDARHHGGLDQAVYVYSRTDYDVWAVMLGFTPSAGLFGENLTLTDFGTDPVRIGDRYRVGGVLLEVSAPRIPCATLAARMNDPQFVRTFTQARRPGFYTRVLEPGEISAGDAVQVRSAPHDAPTVMEMFDAFYDRQTPRDVLARMLRFPVAERARADFETRLNS</sequence>
<reference evidence="2 3" key="1">
    <citation type="journal article" date="2011" name="Stand. Genomic Sci.">
        <title>Complete genome sequence of Deinococcus maricopensis type strain (LB-34).</title>
        <authorList>
            <person name="Pukall R."/>
            <person name="Zeytun A."/>
            <person name="Lucas S."/>
            <person name="Lapidus A."/>
            <person name="Hammon N."/>
            <person name="Deshpande S."/>
            <person name="Nolan M."/>
            <person name="Cheng J.F."/>
            <person name="Pitluck S."/>
            <person name="Liolios K."/>
            <person name="Pagani I."/>
            <person name="Mikhailova N."/>
            <person name="Ivanova N."/>
            <person name="Mavromatis K."/>
            <person name="Pati A."/>
            <person name="Tapia R."/>
            <person name="Han C."/>
            <person name="Goodwin L."/>
            <person name="Chen A."/>
            <person name="Palaniappan K."/>
            <person name="Land M."/>
            <person name="Hauser L."/>
            <person name="Chang Y.J."/>
            <person name="Jeffries C.D."/>
            <person name="Brambilla E.M."/>
            <person name="Rohde M."/>
            <person name="Goker M."/>
            <person name="Detter J.C."/>
            <person name="Woyke T."/>
            <person name="Bristow J."/>
            <person name="Eisen J.A."/>
            <person name="Markowitz V."/>
            <person name="Hugenholtz P."/>
            <person name="Kyrpides N.C."/>
            <person name="Klenk H.P."/>
        </authorList>
    </citation>
    <scope>NUCLEOTIDE SEQUENCE [LARGE SCALE GENOMIC DNA]</scope>
    <source>
        <strain evidence="3">DSM 21211 / LMG 22137 / NRRL B-23946 / LB-34</strain>
    </source>
</reference>
<feature type="domain" description="MOSC" evidence="1">
    <location>
        <begin position="29"/>
        <end position="163"/>
    </location>
</feature>
<dbReference type="PROSITE" id="PS51340">
    <property type="entry name" value="MOSC"/>
    <property type="match status" value="1"/>
</dbReference>
<evidence type="ECO:0000313" key="2">
    <source>
        <dbReference type="EMBL" id="ADV67439.1"/>
    </source>
</evidence>
<name>E8U8Q0_DEIML</name>
<dbReference type="OrthoDB" id="9786134at2"/>
<dbReference type="PANTHER" id="PTHR30212">
    <property type="entry name" value="PROTEIN YIIM"/>
    <property type="match status" value="1"/>
</dbReference>
<dbReference type="SUPFAM" id="SSF50800">
    <property type="entry name" value="PK beta-barrel domain-like"/>
    <property type="match status" value="1"/>
</dbReference>
<proteinExistence type="predicted"/>
<evidence type="ECO:0000313" key="3">
    <source>
        <dbReference type="Proteomes" id="UP000008635"/>
    </source>
</evidence>
<dbReference type="GO" id="GO:0003824">
    <property type="term" value="F:catalytic activity"/>
    <property type="evidence" value="ECO:0007669"/>
    <property type="project" value="InterPro"/>
</dbReference>
<dbReference type="STRING" id="709986.Deima_1791"/>
<protein>
    <submittedName>
        <fullName evidence="2">MOSC domain containing protein</fullName>
    </submittedName>
</protein>
<dbReference type="GO" id="GO:0030170">
    <property type="term" value="F:pyridoxal phosphate binding"/>
    <property type="evidence" value="ECO:0007669"/>
    <property type="project" value="InterPro"/>
</dbReference>
<organism evidence="2 3">
    <name type="scientific">Deinococcus maricopensis (strain DSM 21211 / LMG 22137 / NRRL B-23946 / LB-34)</name>
    <dbReference type="NCBI Taxonomy" id="709986"/>
    <lineage>
        <taxon>Bacteria</taxon>
        <taxon>Thermotogati</taxon>
        <taxon>Deinococcota</taxon>
        <taxon>Deinococci</taxon>
        <taxon>Deinococcales</taxon>
        <taxon>Deinococcaceae</taxon>
        <taxon>Deinococcus</taxon>
    </lineage>
</organism>
<gene>
    <name evidence="2" type="ordered locus">Deima_1791</name>
</gene>
<evidence type="ECO:0000259" key="1">
    <source>
        <dbReference type="PROSITE" id="PS51340"/>
    </source>
</evidence>
<dbReference type="RefSeq" id="WP_013556944.1">
    <property type="nucleotide sequence ID" value="NC_014958.1"/>
</dbReference>
<dbReference type="PANTHER" id="PTHR30212:SF2">
    <property type="entry name" value="PROTEIN YIIM"/>
    <property type="match status" value="1"/>
</dbReference>
<dbReference type="InterPro" id="IPR052353">
    <property type="entry name" value="Benzoxazolinone_Detox_Enz"/>
</dbReference>
<dbReference type="EMBL" id="CP002454">
    <property type="protein sequence ID" value="ADV67439.1"/>
    <property type="molecule type" value="Genomic_DNA"/>
</dbReference>
<dbReference type="Gene3D" id="2.40.33.20">
    <property type="entry name" value="PK beta-barrel domain-like"/>
    <property type="match status" value="1"/>
</dbReference>
<accession>E8U8Q0</accession>
<dbReference type="InterPro" id="IPR011037">
    <property type="entry name" value="Pyrv_Knase-like_insert_dom_sf"/>
</dbReference>
<dbReference type="AlphaFoldDB" id="E8U8Q0"/>
<reference evidence="3" key="2">
    <citation type="submission" date="2011-01" db="EMBL/GenBank/DDBJ databases">
        <title>The complete genome of Deinococcus maricopensis DSM 21211.</title>
        <authorList>
            <consortium name="US DOE Joint Genome Institute (JGI-PGF)"/>
            <person name="Lucas S."/>
            <person name="Copeland A."/>
            <person name="Lapidus A."/>
            <person name="Goodwin L."/>
            <person name="Pitluck S."/>
            <person name="Kyrpides N."/>
            <person name="Mavromatis K."/>
            <person name="Pagani I."/>
            <person name="Ivanova N."/>
            <person name="Ovchinnikova G."/>
            <person name="Zeytun A."/>
            <person name="Detter J.C."/>
            <person name="Han C."/>
            <person name="Land M."/>
            <person name="Hauser L."/>
            <person name="Markowitz V."/>
            <person name="Cheng J.-F."/>
            <person name="Hugenholtz P."/>
            <person name="Woyke T."/>
            <person name="Wu D."/>
            <person name="Pukall R."/>
            <person name="Gehrich-Schroeter G."/>
            <person name="Brambilla E."/>
            <person name="Klenk H.-P."/>
            <person name="Eisen J.A."/>
        </authorList>
    </citation>
    <scope>NUCLEOTIDE SEQUENCE [LARGE SCALE GENOMIC DNA]</scope>
    <source>
        <strain evidence="3">DSM 21211 / LMG 22137 / NRRL B-23946 / LB-34</strain>
    </source>
</reference>
<dbReference type="KEGG" id="dmr:Deima_1791"/>
<dbReference type="InterPro" id="IPR005302">
    <property type="entry name" value="MoCF_Sase_C"/>
</dbReference>
<dbReference type="eggNOG" id="COG2258">
    <property type="taxonomic scope" value="Bacteria"/>
</dbReference>
<dbReference type="GO" id="GO:0030151">
    <property type="term" value="F:molybdenum ion binding"/>
    <property type="evidence" value="ECO:0007669"/>
    <property type="project" value="InterPro"/>
</dbReference>